<accession>A0A936Z113</accession>
<comment type="caution">
    <text evidence="1">The sequence shown here is derived from an EMBL/GenBank/DDBJ whole genome shotgun (WGS) entry which is preliminary data.</text>
</comment>
<reference evidence="1 2" key="1">
    <citation type="journal article" date="2017" name="Int. J. Syst. Evol. Microbiol.">
        <title>Ramlibacter monticola sp. nov., isolated from forest soil.</title>
        <authorList>
            <person name="Chaudhary D.K."/>
            <person name="Kim J."/>
        </authorList>
    </citation>
    <scope>NUCLEOTIDE SEQUENCE [LARGE SCALE GENOMIC DNA]</scope>
    <source>
        <strain evidence="1 2">KACC 19175</strain>
    </source>
</reference>
<keyword evidence="1" id="KW-0456">Lyase</keyword>
<dbReference type="CDD" id="cd00377">
    <property type="entry name" value="ICL_PEPM"/>
    <property type="match status" value="1"/>
</dbReference>
<dbReference type="InterPro" id="IPR039556">
    <property type="entry name" value="ICL/PEPM"/>
</dbReference>
<dbReference type="EMBL" id="JAEQNE010000003">
    <property type="protein sequence ID" value="MBL0392286.1"/>
    <property type="molecule type" value="Genomic_DNA"/>
</dbReference>
<dbReference type="Proteomes" id="UP000599109">
    <property type="component" value="Unassembled WGS sequence"/>
</dbReference>
<dbReference type="Pfam" id="PF13714">
    <property type="entry name" value="PEP_mutase"/>
    <property type="match status" value="1"/>
</dbReference>
<proteinExistence type="predicted"/>
<evidence type="ECO:0000313" key="1">
    <source>
        <dbReference type="EMBL" id="MBL0392286.1"/>
    </source>
</evidence>
<sequence>MHSLTTTDTSNAPGTLRRTLERGEFVVAPGVYEMFTAKIADRMGFKALYMTGYGVSASHLGLPDAGLVGYTDMVGRAGTIAQGITRPLIADADTGFGGLINVRHTVRGYEAAGVQAIQIEDQESPKKCGHTPNRRVVPLAEAVKRIEVAVDARRSKDFLVIARTDARTALGLDEAIARGRAFAKAGADIVFIESPESVDEFRRVGEELAGGGAWLIANMVPTGRSPELSAQQLQQMGFDLAIWPGALMSVVCQAAEDALAYLARNGTTEGSPVPSYDMKRLHELVGFPEVWEFEKRYAS</sequence>
<dbReference type="RefSeq" id="WP_201674921.1">
    <property type="nucleotide sequence ID" value="NZ_JAEQNE010000003.1"/>
</dbReference>
<name>A0A936Z113_9BURK</name>
<protein>
    <submittedName>
        <fullName evidence="1">Isocitrate lyase/PEP mutase family protein</fullName>
    </submittedName>
</protein>
<organism evidence="1 2">
    <name type="scientific">Ramlibacter monticola</name>
    <dbReference type="NCBI Taxonomy" id="1926872"/>
    <lineage>
        <taxon>Bacteria</taxon>
        <taxon>Pseudomonadati</taxon>
        <taxon>Pseudomonadota</taxon>
        <taxon>Betaproteobacteria</taxon>
        <taxon>Burkholderiales</taxon>
        <taxon>Comamonadaceae</taxon>
        <taxon>Ramlibacter</taxon>
    </lineage>
</organism>
<dbReference type="SUPFAM" id="SSF51621">
    <property type="entry name" value="Phosphoenolpyruvate/pyruvate domain"/>
    <property type="match status" value="1"/>
</dbReference>
<dbReference type="InterPro" id="IPR015813">
    <property type="entry name" value="Pyrv/PenolPyrv_kinase-like_dom"/>
</dbReference>
<dbReference type="PANTHER" id="PTHR42905">
    <property type="entry name" value="PHOSPHOENOLPYRUVATE CARBOXYLASE"/>
    <property type="match status" value="1"/>
</dbReference>
<dbReference type="InterPro" id="IPR040442">
    <property type="entry name" value="Pyrv_kinase-like_dom_sf"/>
</dbReference>
<keyword evidence="2" id="KW-1185">Reference proteome</keyword>
<gene>
    <name evidence="1" type="ORF">JJ685_14195</name>
</gene>
<dbReference type="PANTHER" id="PTHR42905:SF2">
    <property type="entry name" value="PHOSPHOENOLPYRUVATE CARBOXYLASE FAMILY PROTEIN"/>
    <property type="match status" value="1"/>
</dbReference>
<dbReference type="GO" id="GO:0016829">
    <property type="term" value="F:lyase activity"/>
    <property type="evidence" value="ECO:0007669"/>
    <property type="project" value="UniProtKB-KW"/>
</dbReference>
<dbReference type="AlphaFoldDB" id="A0A936Z113"/>
<dbReference type="Gene3D" id="3.20.20.60">
    <property type="entry name" value="Phosphoenolpyruvate-binding domains"/>
    <property type="match status" value="1"/>
</dbReference>
<evidence type="ECO:0000313" key="2">
    <source>
        <dbReference type="Proteomes" id="UP000599109"/>
    </source>
</evidence>